<reference evidence="2" key="1">
    <citation type="submission" date="2021-04" db="EMBL/GenBank/DDBJ databases">
        <authorList>
            <person name="Tunstrom K."/>
        </authorList>
    </citation>
    <scope>NUCLEOTIDE SEQUENCE</scope>
</reference>
<feature type="signal peptide" evidence="1">
    <location>
        <begin position="1"/>
        <end position="25"/>
    </location>
</feature>
<sequence>MRAHVALFVACWCAVLATAVAVAAAAQELRVLQADARAIFFLGIAAPPSATDVVRAFNHSLAEISQTYLADDYPLYLRNITLQPLYIELPEDER</sequence>
<evidence type="ECO:0000313" key="3">
    <source>
        <dbReference type="Proteomes" id="UP000691718"/>
    </source>
</evidence>
<organism evidence="2 3">
    <name type="scientific">Parnassius apollo</name>
    <name type="common">Apollo butterfly</name>
    <name type="synonym">Papilio apollo</name>
    <dbReference type="NCBI Taxonomy" id="110799"/>
    <lineage>
        <taxon>Eukaryota</taxon>
        <taxon>Metazoa</taxon>
        <taxon>Ecdysozoa</taxon>
        <taxon>Arthropoda</taxon>
        <taxon>Hexapoda</taxon>
        <taxon>Insecta</taxon>
        <taxon>Pterygota</taxon>
        <taxon>Neoptera</taxon>
        <taxon>Endopterygota</taxon>
        <taxon>Lepidoptera</taxon>
        <taxon>Glossata</taxon>
        <taxon>Ditrysia</taxon>
        <taxon>Papilionoidea</taxon>
        <taxon>Papilionidae</taxon>
        <taxon>Parnassiinae</taxon>
        <taxon>Parnassini</taxon>
        <taxon>Parnassius</taxon>
        <taxon>Parnassius</taxon>
    </lineage>
</organism>
<proteinExistence type="predicted"/>
<evidence type="ECO:0000313" key="2">
    <source>
        <dbReference type="EMBL" id="CAG5040319.1"/>
    </source>
</evidence>
<keyword evidence="3" id="KW-1185">Reference proteome</keyword>
<dbReference type="Proteomes" id="UP000691718">
    <property type="component" value="Unassembled WGS sequence"/>
</dbReference>
<evidence type="ECO:0000256" key="1">
    <source>
        <dbReference type="SAM" id="SignalP"/>
    </source>
</evidence>
<protein>
    <submittedName>
        <fullName evidence="2">(apollo) hypothetical protein</fullName>
    </submittedName>
</protein>
<accession>A0A8S3XTJ1</accession>
<feature type="chain" id="PRO_5035727479" evidence="1">
    <location>
        <begin position="26"/>
        <end position="94"/>
    </location>
</feature>
<dbReference type="OrthoDB" id="7459418at2759"/>
<comment type="caution">
    <text evidence="2">The sequence shown here is derived from an EMBL/GenBank/DDBJ whole genome shotgun (WGS) entry which is preliminary data.</text>
</comment>
<dbReference type="AlphaFoldDB" id="A0A8S3XTJ1"/>
<gene>
    <name evidence="2" type="ORF">PAPOLLO_LOCUS21907</name>
</gene>
<dbReference type="EMBL" id="CAJQZP010001342">
    <property type="protein sequence ID" value="CAG5040319.1"/>
    <property type="molecule type" value="Genomic_DNA"/>
</dbReference>
<keyword evidence="1" id="KW-0732">Signal</keyword>
<name>A0A8S3XTJ1_PARAO</name>